<gene>
    <name evidence="2" type="ORF">E1267_11920</name>
</gene>
<reference evidence="2 3" key="1">
    <citation type="submission" date="2019-02" db="EMBL/GenBank/DDBJ databases">
        <title>Draft genome sequences of novel Actinobacteria.</title>
        <authorList>
            <person name="Sahin N."/>
            <person name="Ay H."/>
            <person name="Saygin H."/>
        </authorList>
    </citation>
    <scope>NUCLEOTIDE SEQUENCE [LARGE SCALE GENOMIC DNA]</scope>
    <source>
        <strain evidence="2 3">KC201</strain>
    </source>
</reference>
<dbReference type="AlphaFoldDB" id="A0A4R4NLN7"/>
<comment type="caution">
    <text evidence="2">The sequence shown here is derived from an EMBL/GenBank/DDBJ whole genome shotgun (WGS) entry which is preliminary data.</text>
</comment>
<proteinExistence type="predicted"/>
<evidence type="ECO:0000256" key="1">
    <source>
        <dbReference type="SAM" id="MobiDB-lite"/>
    </source>
</evidence>
<protein>
    <submittedName>
        <fullName evidence="2">Uncharacterized protein</fullName>
    </submittedName>
</protein>
<dbReference type="EMBL" id="SMJZ01000034">
    <property type="protein sequence ID" value="TDC07922.1"/>
    <property type="molecule type" value="Genomic_DNA"/>
</dbReference>
<evidence type="ECO:0000313" key="2">
    <source>
        <dbReference type="EMBL" id="TDC07922.1"/>
    </source>
</evidence>
<keyword evidence="3" id="KW-1185">Reference proteome</keyword>
<organism evidence="2 3">
    <name type="scientific">Nonomuraea longispora</name>
    <dbReference type="NCBI Taxonomy" id="1848320"/>
    <lineage>
        <taxon>Bacteria</taxon>
        <taxon>Bacillati</taxon>
        <taxon>Actinomycetota</taxon>
        <taxon>Actinomycetes</taxon>
        <taxon>Streptosporangiales</taxon>
        <taxon>Streptosporangiaceae</taxon>
        <taxon>Nonomuraea</taxon>
    </lineage>
</organism>
<feature type="region of interest" description="Disordered" evidence="1">
    <location>
        <begin position="55"/>
        <end position="80"/>
    </location>
</feature>
<dbReference type="RefSeq" id="WP_132332501.1">
    <property type="nucleotide sequence ID" value="NZ_SMJZ01000034.1"/>
</dbReference>
<sequence>MRRVTTRIAAAGQARAQAETACDRAEEGEQDAWRQVGEHQNARSQADAVAQALLREKDSTARPDTSLPDAPSFEQSHQAS</sequence>
<dbReference type="Proteomes" id="UP000295157">
    <property type="component" value="Unassembled WGS sequence"/>
</dbReference>
<accession>A0A4R4NLN7</accession>
<evidence type="ECO:0000313" key="3">
    <source>
        <dbReference type="Proteomes" id="UP000295157"/>
    </source>
</evidence>
<name>A0A4R4NLN7_9ACTN</name>